<name>A0A5M6CFE4_9FLAO</name>
<evidence type="ECO:0000313" key="3">
    <source>
        <dbReference type="Proteomes" id="UP000325141"/>
    </source>
</evidence>
<keyword evidence="3" id="KW-1185">Reference proteome</keyword>
<dbReference type="AlphaFoldDB" id="A0A5M6CFE4"/>
<feature type="transmembrane region" description="Helical" evidence="1">
    <location>
        <begin position="79"/>
        <end position="100"/>
    </location>
</feature>
<keyword evidence="1" id="KW-0472">Membrane</keyword>
<dbReference type="Proteomes" id="UP000325141">
    <property type="component" value="Unassembled WGS sequence"/>
</dbReference>
<protein>
    <recommendedName>
        <fullName evidence="4">DUF1449 family protein</fullName>
    </recommendedName>
</protein>
<dbReference type="InterPro" id="IPR012340">
    <property type="entry name" value="NA-bd_OB-fold"/>
</dbReference>
<reference evidence="2 3" key="1">
    <citation type="submission" date="2019-09" db="EMBL/GenBank/DDBJ databases">
        <title>Genome sequence and assembly of Flavobacterium sp.</title>
        <authorList>
            <person name="Chhetri G."/>
        </authorList>
    </citation>
    <scope>NUCLEOTIDE SEQUENCE [LARGE SCALE GENOMIC DNA]</scope>
    <source>
        <strain evidence="2 3">SNL9</strain>
    </source>
</reference>
<evidence type="ECO:0000256" key="1">
    <source>
        <dbReference type="SAM" id="Phobius"/>
    </source>
</evidence>
<accession>A0A5M6CFE4</accession>
<organism evidence="2 3">
    <name type="scientific">Paenimyroides baculatum</name>
    <dbReference type="NCBI Taxonomy" id="2608000"/>
    <lineage>
        <taxon>Bacteria</taxon>
        <taxon>Pseudomonadati</taxon>
        <taxon>Bacteroidota</taxon>
        <taxon>Flavobacteriia</taxon>
        <taxon>Flavobacteriales</taxon>
        <taxon>Flavobacteriaceae</taxon>
        <taxon>Paenimyroides</taxon>
    </lineage>
</organism>
<gene>
    <name evidence="2" type="ORF">F0460_10980</name>
</gene>
<keyword evidence="1" id="KW-1133">Transmembrane helix</keyword>
<comment type="caution">
    <text evidence="2">The sequence shown here is derived from an EMBL/GenBank/DDBJ whole genome shotgun (WGS) entry which is preliminary data.</text>
</comment>
<dbReference type="RefSeq" id="WP_150013168.1">
    <property type="nucleotide sequence ID" value="NZ_VWSG01000008.1"/>
</dbReference>
<dbReference type="Gene3D" id="2.40.50.140">
    <property type="entry name" value="Nucleic acid-binding proteins"/>
    <property type="match status" value="1"/>
</dbReference>
<evidence type="ECO:0000313" key="2">
    <source>
        <dbReference type="EMBL" id="KAA5533851.1"/>
    </source>
</evidence>
<proteinExistence type="predicted"/>
<dbReference type="EMBL" id="VWSG01000008">
    <property type="protein sequence ID" value="KAA5533851.1"/>
    <property type="molecule type" value="Genomic_DNA"/>
</dbReference>
<feature type="transmembrane region" description="Helical" evidence="1">
    <location>
        <begin position="12"/>
        <end position="33"/>
    </location>
</feature>
<feature type="transmembrane region" description="Helical" evidence="1">
    <location>
        <begin position="106"/>
        <end position="128"/>
    </location>
</feature>
<keyword evidence="1" id="KW-0812">Transmembrane</keyword>
<evidence type="ECO:0008006" key="4">
    <source>
        <dbReference type="Google" id="ProtNLM"/>
    </source>
</evidence>
<sequence>MAELLNLLFYPLSNGIMTVLTGMSLLYWVFMFFSGDGFDTDAEFHMGDVSDGDVNTDGDGEVSFGSKVLEFINIGKMPLMVIVTLFKFIGWILTLLSSIFLGLANWGIKSVLILLPVFAITFVIMHYVTKPLVKMYKNLGYNGEESIDFLGRTGTLKSTIENNKIGILEVTIQKDVFRLNVKSQTGNRIEYGAEVMIIKAVENNIYEVQPNITLHNIN</sequence>